<dbReference type="SUPFAM" id="SSF57850">
    <property type="entry name" value="RING/U-box"/>
    <property type="match status" value="3"/>
</dbReference>
<keyword evidence="18" id="KW-0391">Immunity</keyword>
<evidence type="ECO:0000256" key="11">
    <source>
        <dbReference type="ARBA" id="ARBA00022692"/>
    </source>
</evidence>
<dbReference type="CDD" id="cd20366">
    <property type="entry name" value="BRcat_RBR_RNF144A"/>
    <property type="match status" value="1"/>
</dbReference>
<evidence type="ECO:0000256" key="7">
    <source>
        <dbReference type="ARBA" id="ARBA00022485"/>
    </source>
</evidence>
<dbReference type="PROSITE" id="PS50089">
    <property type="entry name" value="ZF_RING_2"/>
    <property type="match status" value="1"/>
</dbReference>
<comment type="caution">
    <text evidence="35">The sequence shown here is derived from an EMBL/GenBank/DDBJ whole genome shotgun (WGS) entry which is preliminary data.</text>
</comment>
<evidence type="ECO:0000256" key="25">
    <source>
        <dbReference type="ARBA" id="ARBA00035038"/>
    </source>
</evidence>
<protein>
    <recommendedName>
        <fullName evidence="25">S-adenosylmethionine-dependent nucleotide dehydratase RSAD2</fullName>
        <ecNumber evidence="6">2.3.2.31</ecNumber>
    </recommendedName>
    <alternativeName>
        <fullName evidence="26">Radical S-adenosyl methionine domain-containing protein 2</fullName>
    </alternativeName>
    <alternativeName>
        <fullName evidence="27">Virus inhibitory protein, endoplasmic reticulum-associated, interferon-inducible</fullName>
    </alternativeName>
</protein>
<evidence type="ECO:0000256" key="5">
    <source>
        <dbReference type="ARBA" id="ARBA00004906"/>
    </source>
</evidence>
<evidence type="ECO:0000256" key="26">
    <source>
        <dbReference type="ARBA" id="ARBA00035040"/>
    </source>
</evidence>
<dbReference type="SFLD" id="SFLDG01088">
    <property type="entry name" value="antiviral_proteins"/>
    <property type="match status" value="1"/>
</dbReference>
<dbReference type="CDD" id="cd01335">
    <property type="entry name" value="Radical_SAM"/>
    <property type="match status" value="1"/>
</dbReference>
<dbReference type="GO" id="GO:0051607">
    <property type="term" value="P:defense response to virus"/>
    <property type="evidence" value="ECO:0007669"/>
    <property type="project" value="UniProtKB-KW"/>
</dbReference>
<dbReference type="Pfam" id="PF22191">
    <property type="entry name" value="IBR_1"/>
    <property type="match status" value="1"/>
</dbReference>
<proteinExistence type="inferred from homology"/>
<evidence type="ECO:0000256" key="16">
    <source>
        <dbReference type="ARBA" id="ARBA00022824"/>
    </source>
</evidence>
<keyword evidence="20" id="KW-0408">Iron</keyword>
<evidence type="ECO:0000256" key="14">
    <source>
        <dbReference type="ARBA" id="ARBA00022771"/>
    </source>
</evidence>
<evidence type="ECO:0000256" key="19">
    <source>
        <dbReference type="ARBA" id="ARBA00022989"/>
    </source>
</evidence>
<keyword evidence="21" id="KW-0411">Iron-sulfur</keyword>
<evidence type="ECO:0000256" key="30">
    <source>
        <dbReference type="PROSITE-ProRule" id="PRU00175"/>
    </source>
</evidence>
<keyword evidence="13" id="KW-0677">Repeat</keyword>
<evidence type="ECO:0000259" key="32">
    <source>
        <dbReference type="PROSITE" id="PS50089"/>
    </source>
</evidence>
<dbReference type="SMART" id="SM00647">
    <property type="entry name" value="IBR"/>
    <property type="match status" value="2"/>
</dbReference>
<evidence type="ECO:0000256" key="13">
    <source>
        <dbReference type="ARBA" id="ARBA00022737"/>
    </source>
</evidence>
<evidence type="ECO:0000256" key="24">
    <source>
        <dbReference type="ARBA" id="ARBA00035008"/>
    </source>
</evidence>
<feature type="transmembrane region" description="Helical" evidence="31">
    <location>
        <begin position="660"/>
        <end position="686"/>
    </location>
</feature>
<dbReference type="NCBIfam" id="TIGR04278">
    <property type="entry name" value="viperin"/>
    <property type="match status" value="1"/>
</dbReference>
<evidence type="ECO:0000259" key="34">
    <source>
        <dbReference type="PROSITE" id="PS51918"/>
    </source>
</evidence>
<evidence type="ECO:0000256" key="23">
    <source>
        <dbReference type="ARBA" id="ARBA00023136"/>
    </source>
</evidence>
<keyword evidence="17" id="KW-0862">Zinc</keyword>
<dbReference type="GO" id="GO:0051539">
    <property type="term" value="F:4 iron, 4 sulfur cluster binding"/>
    <property type="evidence" value="ECO:0007669"/>
    <property type="project" value="UniProtKB-KW"/>
</dbReference>
<dbReference type="SFLD" id="SFLDF00318">
    <property type="entry name" value="Viperin"/>
    <property type="match status" value="1"/>
</dbReference>
<dbReference type="Gene3D" id="3.20.20.70">
    <property type="entry name" value="Aldolase class I"/>
    <property type="match status" value="1"/>
</dbReference>
<dbReference type="GO" id="GO:0045087">
    <property type="term" value="P:innate immune response"/>
    <property type="evidence" value="ECO:0007669"/>
    <property type="project" value="UniProtKB-KW"/>
</dbReference>
<comment type="catalytic activity">
    <reaction evidence="1">
        <text>[E2 ubiquitin-conjugating enzyme]-S-ubiquitinyl-L-cysteine + [acceptor protein]-L-lysine = [E2 ubiquitin-conjugating enzyme]-L-cysteine + [acceptor protein]-N(6)-ubiquitinyl-L-lysine.</text>
        <dbReference type="EC" id="2.3.2.31"/>
    </reaction>
</comment>
<evidence type="ECO:0000256" key="1">
    <source>
        <dbReference type="ARBA" id="ARBA00001798"/>
    </source>
</evidence>
<evidence type="ECO:0000256" key="3">
    <source>
        <dbReference type="ARBA" id="ARBA00004167"/>
    </source>
</evidence>
<keyword evidence="36" id="KW-1185">Reference proteome</keyword>
<evidence type="ECO:0000256" key="12">
    <source>
        <dbReference type="ARBA" id="ARBA00022723"/>
    </source>
</evidence>
<evidence type="ECO:0000256" key="20">
    <source>
        <dbReference type="ARBA" id="ARBA00023004"/>
    </source>
</evidence>
<organism evidence="35 36">
    <name type="scientific">Perca fluviatilis</name>
    <name type="common">European perch</name>
    <dbReference type="NCBI Taxonomy" id="8168"/>
    <lineage>
        <taxon>Eukaryota</taxon>
        <taxon>Metazoa</taxon>
        <taxon>Chordata</taxon>
        <taxon>Craniata</taxon>
        <taxon>Vertebrata</taxon>
        <taxon>Euteleostomi</taxon>
        <taxon>Actinopterygii</taxon>
        <taxon>Neopterygii</taxon>
        <taxon>Teleostei</taxon>
        <taxon>Neoteleostei</taxon>
        <taxon>Acanthomorphata</taxon>
        <taxon>Eupercaria</taxon>
        <taxon>Perciformes</taxon>
        <taxon>Percoidei</taxon>
        <taxon>Percidae</taxon>
        <taxon>Percinae</taxon>
        <taxon>Perca</taxon>
    </lineage>
</organism>
<keyword evidence="23 31" id="KW-0472">Membrane</keyword>
<dbReference type="Gene3D" id="1.20.120.1750">
    <property type="match status" value="1"/>
</dbReference>
<dbReference type="PANTHER" id="PTHR21339">
    <property type="entry name" value="RADICAL S-ADENOSYL METHIONINE DOMAIN-CONTAINING PROTEIN 2"/>
    <property type="match status" value="1"/>
</dbReference>
<feature type="domain" description="RING-type" evidence="33">
    <location>
        <begin position="423"/>
        <end position="646"/>
    </location>
</feature>
<dbReference type="Pfam" id="PF01485">
    <property type="entry name" value="IBR"/>
    <property type="match status" value="1"/>
</dbReference>
<dbReference type="FunFam" id="3.30.40.10:FF:000051">
    <property type="entry name" value="RBR-type E3 ubiquitin transferase"/>
    <property type="match status" value="1"/>
</dbReference>
<accession>A0A6A5DY70</accession>
<evidence type="ECO:0000256" key="2">
    <source>
        <dbReference type="ARBA" id="ARBA00001966"/>
    </source>
</evidence>
<keyword evidence="14 30" id="KW-0863">Zinc-finger</keyword>
<evidence type="ECO:0000313" key="35">
    <source>
        <dbReference type="EMBL" id="KAF1374816.1"/>
    </source>
</evidence>
<evidence type="ECO:0000256" key="17">
    <source>
        <dbReference type="ARBA" id="ARBA00022833"/>
    </source>
</evidence>
<feature type="domain" description="RING-type" evidence="32">
    <location>
        <begin position="427"/>
        <end position="473"/>
    </location>
</feature>
<dbReference type="PROSITE" id="PS51873">
    <property type="entry name" value="TRIAD"/>
    <property type="match status" value="1"/>
</dbReference>
<dbReference type="Gene3D" id="3.30.40.10">
    <property type="entry name" value="Zinc/RING finger domain, C3HC4 (zinc finger)"/>
    <property type="match status" value="1"/>
</dbReference>
<dbReference type="Pfam" id="PF04055">
    <property type="entry name" value="Radical_SAM"/>
    <property type="match status" value="1"/>
</dbReference>
<gene>
    <name evidence="35" type="ORF">PFLUV_G00233010</name>
</gene>
<dbReference type="AlphaFoldDB" id="A0A6A5DY70"/>
<dbReference type="EC" id="2.3.2.31" evidence="6"/>
<dbReference type="NCBIfam" id="NF038283">
    <property type="entry name" value="viperin_w_prok"/>
    <property type="match status" value="1"/>
</dbReference>
<dbReference type="GO" id="GO:0005789">
    <property type="term" value="C:endoplasmic reticulum membrane"/>
    <property type="evidence" value="ECO:0007669"/>
    <property type="project" value="UniProtKB-SubCell"/>
</dbReference>
<dbReference type="PROSITE" id="PS51918">
    <property type="entry name" value="RADICAL_SAM"/>
    <property type="match status" value="1"/>
</dbReference>
<dbReference type="PANTHER" id="PTHR21339:SF0">
    <property type="entry name" value="S-ADENOSYLMETHIONINE-DEPENDENT NUCLEOTIDE DEHYDRATASE RSAD2"/>
    <property type="match status" value="1"/>
</dbReference>
<dbReference type="InterPro" id="IPR013785">
    <property type="entry name" value="Aldolase_TIM"/>
</dbReference>
<dbReference type="InterPro" id="IPR002867">
    <property type="entry name" value="IBR_dom"/>
</dbReference>
<keyword evidence="8" id="KW-0399">Innate immunity</keyword>
<keyword evidence="10" id="KW-0949">S-adenosyl-L-methionine</keyword>
<comment type="cofactor">
    <cofactor evidence="2">
        <name>[4Fe-4S] cluster</name>
        <dbReference type="ChEBI" id="CHEBI:49883"/>
    </cofactor>
</comment>
<keyword evidence="12" id="KW-0479">Metal-binding</keyword>
<evidence type="ECO:0000256" key="6">
    <source>
        <dbReference type="ARBA" id="ARBA00012251"/>
    </source>
</evidence>
<evidence type="ECO:0000256" key="27">
    <source>
        <dbReference type="ARBA" id="ARBA00035042"/>
    </source>
</evidence>
<keyword evidence="16" id="KW-0256">Endoplasmic reticulum</keyword>
<dbReference type="GO" id="GO:0005811">
    <property type="term" value="C:lipid droplet"/>
    <property type="evidence" value="ECO:0007669"/>
    <property type="project" value="InterPro"/>
</dbReference>
<keyword evidence="11 31" id="KW-0812">Transmembrane</keyword>
<comment type="function">
    <text evidence="29">E3 ubiquitin-protein ligase which accepts ubiquitin from E2 ubiquitin-conjugating enzymes ube2l3 and ube2l6 in the form of a thioester and then directly transfers the ubiquitin to targeted substrates.</text>
</comment>
<dbReference type="SMART" id="SM00729">
    <property type="entry name" value="Elp3"/>
    <property type="match status" value="1"/>
</dbReference>
<dbReference type="InterPro" id="IPR007197">
    <property type="entry name" value="rSAM"/>
</dbReference>
<evidence type="ECO:0000313" key="36">
    <source>
        <dbReference type="Proteomes" id="UP000465112"/>
    </source>
</evidence>
<reference evidence="35 36" key="1">
    <citation type="submission" date="2019-06" db="EMBL/GenBank/DDBJ databases">
        <title>A chromosome-scale genome assembly of the European perch, Perca fluviatilis.</title>
        <authorList>
            <person name="Roques C."/>
            <person name="Zahm M."/>
            <person name="Cabau C."/>
            <person name="Klopp C."/>
            <person name="Bouchez O."/>
            <person name="Donnadieu C."/>
            <person name="Kuhl H."/>
            <person name="Gislard M."/>
            <person name="Guendouz S."/>
            <person name="Journot L."/>
            <person name="Haffray P."/>
            <person name="Bestin A."/>
            <person name="Morvezen R."/>
            <person name="Feron R."/>
            <person name="Wen M."/>
            <person name="Jouanno E."/>
            <person name="Herpin A."/>
            <person name="Schartl M."/>
            <person name="Postlethwait J."/>
            <person name="Schaerlinger B."/>
            <person name="Chardard D."/>
            <person name="Lecocq T."/>
            <person name="Poncet C."/>
            <person name="Jaffrelo L."/>
            <person name="Lampietro C."/>
            <person name="Guiguen Y."/>
        </authorList>
    </citation>
    <scope>NUCLEOTIDE SEQUENCE [LARGE SCALE GENOMIC DNA]</scope>
    <source>
        <tissue evidence="35">Blood</tissue>
    </source>
</reference>
<dbReference type="InterPro" id="IPR017907">
    <property type="entry name" value="Znf_RING_CS"/>
</dbReference>
<dbReference type="GO" id="GO:0050778">
    <property type="term" value="P:positive regulation of immune response"/>
    <property type="evidence" value="ECO:0007669"/>
    <property type="project" value="TreeGrafter"/>
</dbReference>
<dbReference type="Proteomes" id="UP000465112">
    <property type="component" value="Chromosome 20"/>
</dbReference>
<dbReference type="InterPro" id="IPR001841">
    <property type="entry name" value="Znf_RING"/>
</dbReference>
<dbReference type="InterPro" id="IPR026372">
    <property type="entry name" value="RSAD2"/>
</dbReference>
<dbReference type="FunFam" id="1.20.120.1750:FF:000006">
    <property type="entry name" value="RBR-type E3 ubiquitin transferase"/>
    <property type="match status" value="1"/>
</dbReference>
<feature type="domain" description="Radical SAM core" evidence="34">
    <location>
        <begin position="56"/>
        <end position="276"/>
    </location>
</feature>
<evidence type="ECO:0000259" key="33">
    <source>
        <dbReference type="PROSITE" id="PS51873"/>
    </source>
</evidence>
<evidence type="ECO:0000256" key="29">
    <source>
        <dbReference type="ARBA" id="ARBA00058293"/>
    </source>
</evidence>
<dbReference type="CDD" id="cd16777">
    <property type="entry name" value="mRING-HC-C4C4_RBR_RNF144A"/>
    <property type="match status" value="1"/>
</dbReference>
<sequence length="702" mass="79867">MQFSSVVTSPMLLLQLCISTLHYILARVFSTVCYWSTTSPVSPVDRKVDQRKVRNATTPTSVNYHFTRKCNYKCGFCFHTAKTSFVLPLEEAKRGLKLLKESGMEKINFSGGEPFLHDKGEFLGKLVQYCKQDLQLPSVSIVSNGSMIKETWFQKYGDDLDILAVSCDSFDEETNQLIGRAQGKKSHVDNLHKIRNWCQQYKVAFKINSVINTFNIDEDMTENILQLNPVRWKVFQCLLIDGENAGESALREAERFVISEQQFQEFLDRHSSVSCLVPESNEKMRNSYLILDEYMRFLDCREGRKDPSKSILDVGVKEAICFSGFDEKMFLKRGGKYVWSKADMKLECGSSQQQTGKPLTNKWRPSSAEQLISYQARQHERWRGPDLRRCYTIKTALSQKASSVAVKMTTARYRPTWELAVDPLVSCKLCLGEFPLEQMTTITQCQCVFCTLCLKQYVELLIKEGLETAISCPDSACPKRGHLLENEIECMVATEMMQKYKKLQFEREVLLDPCRTWCPSSTCQAVCQLKEADSPALPQLVQCAVCALEFCSTCKANWHPGQACQENNVPITSFLPGENSSFYKNEEDDAPIKRCPKCKVYIERDEGCAQMMCKNCKHAFCWYCLESLDDDFLLIHYDKGPCRNKLGHSRASVIWHRTQVVGIFAGFGLLLLVASPFLLLATPIVLCCKCKCSKGDDDPLPT</sequence>
<dbReference type="InterPro" id="IPR006638">
    <property type="entry name" value="Elp3/MiaA/NifB-like_rSAM"/>
</dbReference>
<dbReference type="GO" id="GO:0005739">
    <property type="term" value="C:mitochondrion"/>
    <property type="evidence" value="ECO:0007669"/>
    <property type="project" value="TreeGrafter"/>
</dbReference>
<comment type="subcellular location">
    <subcellularLocation>
        <location evidence="4">Endoplasmic reticulum membrane</location>
        <topology evidence="4">Peripheral membrane protein</topology>
        <orientation evidence="4">Cytoplasmic side</orientation>
    </subcellularLocation>
    <subcellularLocation>
        <location evidence="3">Membrane</location>
        <topology evidence="3">Single-pass membrane protein</topology>
    </subcellularLocation>
</comment>
<evidence type="ECO:0000256" key="8">
    <source>
        <dbReference type="ARBA" id="ARBA00022588"/>
    </source>
</evidence>
<comment type="pathway">
    <text evidence="5">Protein modification; protein ubiquitination.</text>
</comment>
<comment type="similarity">
    <text evidence="28">Belongs to the RBR family. RNF144 subfamily.</text>
</comment>
<dbReference type="InterPro" id="IPR058240">
    <property type="entry name" value="rSAM_sf"/>
</dbReference>
<evidence type="ECO:0000256" key="22">
    <source>
        <dbReference type="ARBA" id="ARBA00023118"/>
    </source>
</evidence>
<dbReference type="InterPro" id="IPR051196">
    <property type="entry name" value="RSAD2/Viperin_antiviral"/>
</dbReference>
<keyword evidence="19 31" id="KW-1133">Transmembrane helix</keyword>
<evidence type="ECO:0000256" key="18">
    <source>
        <dbReference type="ARBA" id="ARBA00022859"/>
    </source>
</evidence>
<evidence type="ECO:0000256" key="21">
    <source>
        <dbReference type="ARBA" id="ARBA00023014"/>
    </source>
</evidence>
<dbReference type="SFLD" id="SFLDG01067">
    <property type="entry name" value="SPASM/twitch_domain_containing"/>
    <property type="match status" value="1"/>
</dbReference>
<dbReference type="SFLD" id="SFLDS00029">
    <property type="entry name" value="Radical_SAM"/>
    <property type="match status" value="1"/>
</dbReference>
<evidence type="ECO:0000256" key="31">
    <source>
        <dbReference type="SAM" id="Phobius"/>
    </source>
</evidence>
<keyword evidence="7" id="KW-0004">4Fe-4S</keyword>
<dbReference type="GO" id="GO:0008270">
    <property type="term" value="F:zinc ion binding"/>
    <property type="evidence" value="ECO:0007669"/>
    <property type="project" value="UniProtKB-KW"/>
</dbReference>
<dbReference type="EMBL" id="VHII01000020">
    <property type="protein sequence ID" value="KAF1374816.1"/>
    <property type="molecule type" value="Genomic_DNA"/>
</dbReference>
<evidence type="ECO:0000256" key="28">
    <source>
        <dbReference type="ARBA" id="ARBA00038342"/>
    </source>
</evidence>
<evidence type="ECO:0000256" key="4">
    <source>
        <dbReference type="ARBA" id="ARBA00004397"/>
    </source>
</evidence>
<dbReference type="InterPro" id="IPR044066">
    <property type="entry name" value="TRIAD_supradom"/>
</dbReference>
<evidence type="ECO:0000256" key="9">
    <source>
        <dbReference type="ARBA" id="ARBA00022679"/>
    </source>
</evidence>
<dbReference type="InterPro" id="IPR013083">
    <property type="entry name" value="Znf_RING/FYVE/PHD"/>
</dbReference>
<evidence type="ECO:0000256" key="15">
    <source>
        <dbReference type="ARBA" id="ARBA00022786"/>
    </source>
</evidence>
<dbReference type="SUPFAM" id="SSF102114">
    <property type="entry name" value="Radical SAM enzymes"/>
    <property type="match status" value="1"/>
</dbReference>
<keyword evidence="15" id="KW-0833">Ubl conjugation pathway</keyword>
<keyword evidence="9" id="KW-0808">Transferase</keyword>
<dbReference type="PROSITE" id="PS00518">
    <property type="entry name" value="ZF_RING_1"/>
    <property type="match status" value="1"/>
</dbReference>
<dbReference type="CDD" id="cd20352">
    <property type="entry name" value="Rcat_RBR_RNF144"/>
    <property type="match status" value="1"/>
</dbReference>
<name>A0A6A5DY70_PERFL</name>
<comment type="similarity">
    <text evidence="24">Belongs to the radical SAM superfamily. RSAD2 family.</text>
</comment>
<keyword evidence="22" id="KW-0051">Antiviral defense</keyword>
<evidence type="ECO:0000256" key="10">
    <source>
        <dbReference type="ARBA" id="ARBA00022691"/>
    </source>
</evidence>
<dbReference type="GO" id="GO:0061630">
    <property type="term" value="F:ubiquitin protein ligase activity"/>
    <property type="evidence" value="ECO:0007669"/>
    <property type="project" value="UniProtKB-EC"/>
</dbReference>